<comment type="caution">
    <text evidence="1">The sequence shown here is derived from an EMBL/GenBank/DDBJ whole genome shotgun (WGS) entry which is preliminary data.</text>
</comment>
<name>A0A2R5GWR1_9STRA</name>
<dbReference type="AlphaFoldDB" id="A0A2R5GWR1"/>
<evidence type="ECO:0008006" key="3">
    <source>
        <dbReference type="Google" id="ProtNLM"/>
    </source>
</evidence>
<evidence type="ECO:0000313" key="2">
    <source>
        <dbReference type="Proteomes" id="UP000241890"/>
    </source>
</evidence>
<sequence length="357" mass="39476">CYGRSNKTALNSKAVELKSAAGKGGKCAVSNHTNRVQQCGPAGFGGVGLCGAAECSTMCTQDPNCTAYYVDIDVDKGRCFLVFNETPSDVDEDTSDTYRCFGIKRDVEARSSDWFNIFLHVGFRDVATEPNGTAIDLTNLPSLIPAGPETETCGTGGCSMNCNTTDCCETLRDHPTFDEKRCCTGTRYSEKGRTCCTFDDHYYYETLHRCCTRIGDEPMTCVYVTDEGNITSSSDYGQHYSSDDDFTEEETPGPEIETCGTDGCSMNCNTTDCCKTLRDHATFDEKRCCTGTRYSEKGRTCCTFDDHYYYETLHRCCTRIGDEPMTCVYATDEGNITSSSDYGQHYSSDDDFTEEET</sequence>
<keyword evidence="2" id="KW-1185">Reference proteome</keyword>
<organism evidence="1 2">
    <name type="scientific">Hondaea fermentalgiana</name>
    <dbReference type="NCBI Taxonomy" id="2315210"/>
    <lineage>
        <taxon>Eukaryota</taxon>
        <taxon>Sar</taxon>
        <taxon>Stramenopiles</taxon>
        <taxon>Bigyra</taxon>
        <taxon>Labyrinthulomycetes</taxon>
        <taxon>Thraustochytrida</taxon>
        <taxon>Thraustochytriidae</taxon>
        <taxon>Hondaea</taxon>
    </lineage>
</organism>
<proteinExistence type="predicted"/>
<accession>A0A2R5GWR1</accession>
<gene>
    <name evidence="1" type="ORF">FCC1311_114932</name>
</gene>
<protein>
    <recommendedName>
        <fullName evidence="3">Apple domain-containing protein</fullName>
    </recommendedName>
</protein>
<feature type="non-terminal residue" evidence="1">
    <location>
        <position position="357"/>
    </location>
</feature>
<dbReference type="EMBL" id="BEYU01000589">
    <property type="protein sequence ID" value="GBG35270.1"/>
    <property type="molecule type" value="Genomic_DNA"/>
</dbReference>
<evidence type="ECO:0000313" key="1">
    <source>
        <dbReference type="EMBL" id="GBG35270.1"/>
    </source>
</evidence>
<reference evidence="1 2" key="1">
    <citation type="submission" date="2017-12" db="EMBL/GenBank/DDBJ databases">
        <title>Sequencing, de novo assembly and annotation of complete genome of a new Thraustochytrid species, strain FCC1311.</title>
        <authorList>
            <person name="Sedici K."/>
            <person name="Godart F."/>
            <person name="Aiese Cigliano R."/>
            <person name="Sanseverino W."/>
            <person name="Barakat M."/>
            <person name="Ortet P."/>
            <person name="Marechal E."/>
            <person name="Cagnac O."/>
            <person name="Amato A."/>
        </authorList>
    </citation>
    <scope>NUCLEOTIDE SEQUENCE [LARGE SCALE GENOMIC DNA]</scope>
</reference>
<feature type="non-terminal residue" evidence="1">
    <location>
        <position position="1"/>
    </location>
</feature>
<dbReference type="Proteomes" id="UP000241890">
    <property type="component" value="Unassembled WGS sequence"/>
</dbReference>
<dbReference type="InParanoid" id="A0A2R5GWR1"/>